<dbReference type="InterPro" id="IPR029044">
    <property type="entry name" value="Nucleotide-diphossugar_trans"/>
</dbReference>
<accession>A0A4Q9YZ71</accession>
<dbReference type="SUPFAM" id="SSF53448">
    <property type="entry name" value="Nucleotide-diphospho-sugar transferases"/>
    <property type="match status" value="1"/>
</dbReference>
<dbReference type="Proteomes" id="UP000293300">
    <property type="component" value="Unassembled WGS sequence"/>
</dbReference>
<dbReference type="Gene3D" id="3.90.550.10">
    <property type="entry name" value="Spore Coat Polysaccharide Biosynthesis Protein SpsA, Chain A"/>
    <property type="match status" value="1"/>
</dbReference>
<protein>
    <recommendedName>
        <fullName evidence="3">Glycosyltransferase</fullName>
    </recommendedName>
</protein>
<evidence type="ECO:0000313" key="2">
    <source>
        <dbReference type="Proteomes" id="UP000293300"/>
    </source>
</evidence>
<dbReference type="EMBL" id="SJPE01000007">
    <property type="protein sequence ID" value="TBX69254.1"/>
    <property type="molecule type" value="Genomic_DNA"/>
</dbReference>
<proteinExistence type="predicted"/>
<organism evidence="1 2">
    <name type="scientific">Flavobacterium silvisoli</name>
    <dbReference type="NCBI Taxonomy" id="2529433"/>
    <lineage>
        <taxon>Bacteria</taxon>
        <taxon>Pseudomonadati</taxon>
        <taxon>Bacteroidota</taxon>
        <taxon>Flavobacteriia</taxon>
        <taxon>Flavobacteriales</taxon>
        <taxon>Flavobacteriaceae</taxon>
        <taxon>Flavobacterium</taxon>
    </lineage>
</organism>
<keyword evidence="2" id="KW-1185">Reference proteome</keyword>
<evidence type="ECO:0008006" key="3">
    <source>
        <dbReference type="Google" id="ProtNLM"/>
    </source>
</evidence>
<evidence type="ECO:0000313" key="1">
    <source>
        <dbReference type="EMBL" id="TBX69254.1"/>
    </source>
</evidence>
<dbReference type="RefSeq" id="WP_131476028.1">
    <property type="nucleotide sequence ID" value="NZ_SJPE01000007.1"/>
</dbReference>
<comment type="caution">
    <text evidence="1">The sequence shown here is derived from an EMBL/GenBank/DDBJ whole genome shotgun (WGS) entry which is preliminary data.</text>
</comment>
<dbReference type="AlphaFoldDB" id="A0A4Q9YZ71"/>
<dbReference type="OrthoDB" id="183314at2"/>
<reference evidence="1 2" key="1">
    <citation type="submission" date="2019-02" db="EMBL/GenBank/DDBJ databases">
        <title>Flavobacterium sp. RD-2-33 isolated from forest soil.</title>
        <authorList>
            <person name="Chaudhary D.K."/>
        </authorList>
    </citation>
    <scope>NUCLEOTIDE SEQUENCE [LARGE SCALE GENOMIC DNA]</scope>
    <source>
        <strain evidence="1 2">RD-2-33</strain>
    </source>
</reference>
<sequence length="297" mass="35122">MKRIVLFSSIRKPKEILEISLQSYLNLKQEGFVLEYLFYDDSETSEESAFLNEFCKANNCNLLSKINLKSSDYSDHNWNVSRIDRIIAIKNNAIQYALQHDYDYLFLVDSDLVLHPMTLTHLVQQNEHFIFEVFWTLFFKQTFHKPNAWDHHSWSYVGPETILKLTQKGKYTVGGGGACTLLTKEILSKNLNFNRLMSLGYQGEDRHFCTRAQALGYNVVVDTHYPAYHIFLKEQCSEAKIWYANGAEPDFFQSWLDDDWSKRVVAYFEKPDPGFFMKLKQFQYEVRQLFLKTFWRN</sequence>
<gene>
    <name evidence="1" type="ORF">EZL74_07725</name>
</gene>
<name>A0A4Q9YZ71_9FLAO</name>